<dbReference type="Gene3D" id="3.50.30.80">
    <property type="entry name" value="IlvD/EDD C-terminal domain-like"/>
    <property type="match status" value="1"/>
</dbReference>
<dbReference type="InterPro" id="IPR052352">
    <property type="entry name" value="Sugar_Degrad_Dehydratases"/>
</dbReference>
<dbReference type="PROSITE" id="PS00886">
    <property type="entry name" value="ILVD_EDD_1"/>
    <property type="match status" value="1"/>
</dbReference>
<feature type="domain" description="Dihydroxy-acid/6-phosphogluconate dehydratase N-terminal" evidence="6">
    <location>
        <begin position="41"/>
        <end position="352"/>
    </location>
</feature>
<dbReference type="GO" id="GO:0016836">
    <property type="term" value="F:hydro-lyase activity"/>
    <property type="evidence" value="ECO:0007669"/>
    <property type="project" value="UniProtKB-ARBA"/>
</dbReference>
<dbReference type="SUPFAM" id="SSF52016">
    <property type="entry name" value="LeuD/IlvD-like"/>
    <property type="match status" value="1"/>
</dbReference>
<keyword evidence="5" id="KW-0456">Lyase</keyword>
<accession>A0A6J6BRH7</accession>
<organism evidence="8">
    <name type="scientific">freshwater metagenome</name>
    <dbReference type="NCBI Taxonomy" id="449393"/>
    <lineage>
        <taxon>unclassified sequences</taxon>
        <taxon>metagenomes</taxon>
        <taxon>ecological metagenomes</taxon>
    </lineage>
</organism>
<evidence type="ECO:0000256" key="5">
    <source>
        <dbReference type="ARBA" id="ARBA00023239"/>
    </source>
</evidence>
<dbReference type="GO" id="GO:0046872">
    <property type="term" value="F:metal ion binding"/>
    <property type="evidence" value="ECO:0007669"/>
    <property type="project" value="UniProtKB-KW"/>
</dbReference>
<dbReference type="Pfam" id="PF24877">
    <property type="entry name" value="ILV_EDD_C"/>
    <property type="match status" value="1"/>
</dbReference>
<dbReference type="PANTHER" id="PTHR43183:SF1">
    <property type="entry name" value="HYPOTHETICAL DIHYDROXY-ACID DEHYDRATASE (EUROFUNG)-RELATED"/>
    <property type="match status" value="1"/>
</dbReference>
<comment type="similarity">
    <text evidence="1">Belongs to the IlvD/Edd family.</text>
</comment>
<evidence type="ECO:0000256" key="2">
    <source>
        <dbReference type="ARBA" id="ARBA00022723"/>
    </source>
</evidence>
<feature type="domain" description="Dihydroxy-acid/6-phosphogluconate dehydratase C-terminal" evidence="7">
    <location>
        <begin position="362"/>
        <end position="557"/>
    </location>
</feature>
<dbReference type="AlphaFoldDB" id="A0A6J6BRH7"/>
<reference evidence="8" key="1">
    <citation type="submission" date="2020-05" db="EMBL/GenBank/DDBJ databases">
        <authorList>
            <person name="Chiriac C."/>
            <person name="Salcher M."/>
            <person name="Ghai R."/>
            <person name="Kavagutti S V."/>
        </authorList>
    </citation>
    <scope>NUCLEOTIDE SEQUENCE</scope>
</reference>
<dbReference type="InterPro" id="IPR056740">
    <property type="entry name" value="ILV_EDD_C"/>
</dbReference>
<evidence type="ECO:0000256" key="3">
    <source>
        <dbReference type="ARBA" id="ARBA00023004"/>
    </source>
</evidence>
<dbReference type="SUPFAM" id="SSF143975">
    <property type="entry name" value="IlvD/EDD N-terminal domain-like"/>
    <property type="match status" value="1"/>
</dbReference>
<keyword evidence="2" id="KW-0479">Metal-binding</keyword>
<dbReference type="InterPro" id="IPR000581">
    <property type="entry name" value="ILV_EDD_N"/>
</dbReference>
<evidence type="ECO:0000259" key="7">
    <source>
        <dbReference type="Pfam" id="PF24877"/>
    </source>
</evidence>
<dbReference type="EMBL" id="CAEZSJ010000083">
    <property type="protein sequence ID" value="CAB4540748.1"/>
    <property type="molecule type" value="Genomic_DNA"/>
</dbReference>
<dbReference type="InterPro" id="IPR020558">
    <property type="entry name" value="DiOHA_6PGluconate_deHydtase_CS"/>
</dbReference>
<dbReference type="InterPro" id="IPR042096">
    <property type="entry name" value="Dihydro-acid_dehy_C"/>
</dbReference>
<evidence type="ECO:0000313" key="8">
    <source>
        <dbReference type="EMBL" id="CAB4540748.1"/>
    </source>
</evidence>
<name>A0A6J6BRH7_9ZZZZ</name>
<dbReference type="NCBIfam" id="NF009560">
    <property type="entry name" value="PRK13017.1"/>
    <property type="match status" value="1"/>
</dbReference>
<dbReference type="Pfam" id="PF00920">
    <property type="entry name" value="ILVD_EDD_N"/>
    <property type="match status" value="1"/>
</dbReference>
<evidence type="ECO:0000256" key="4">
    <source>
        <dbReference type="ARBA" id="ARBA00023014"/>
    </source>
</evidence>
<evidence type="ECO:0000259" key="6">
    <source>
        <dbReference type="Pfam" id="PF00920"/>
    </source>
</evidence>
<dbReference type="GO" id="GO:0051536">
    <property type="term" value="F:iron-sulfur cluster binding"/>
    <property type="evidence" value="ECO:0007669"/>
    <property type="project" value="UniProtKB-KW"/>
</dbReference>
<protein>
    <submittedName>
        <fullName evidence="8">Unannotated protein</fullName>
    </submittedName>
</protein>
<evidence type="ECO:0000256" key="1">
    <source>
        <dbReference type="ARBA" id="ARBA00006486"/>
    </source>
</evidence>
<keyword evidence="3" id="KW-0408">Iron</keyword>
<dbReference type="FunFam" id="3.50.30.80:FF:000001">
    <property type="entry name" value="Dihydroxy-acid dehydratase"/>
    <property type="match status" value="1"/>
</dbReference>
<dbReference type="PANTHER" id="PTHR43183">
    <property type="entry name" value="HYPOTHETICAL DIHYDROXYACID DEHYDRATASE (EUROFUNG)-RELATED"/>
    <property type="match status" value="1"/>
</dbReference>
<sequence>MSEEVFKRRSENWFKAEGKHGYIYRERFRNMGFGSEVFSDKPVIGIATTWSELNPCNAHLDRVAEAVKRGVWEAGGFPLEFPTMSLGEPVQRPTTMLWRNLLAMETEELIRSNPLDGVVLLAGCDKTPPGMLMGAASVDLPTLMITGGPMLNGRYKGETLGSGTAVWKYSEQIRAGKLSIEEFFAMESCSARSNGSCMTMGTASTMACVTEALGVQLPGSAAIPAVDARRFSTSQEAGRRIVQMVYDDQKLSTVLTREAFENAIKVNAAIGGSTNAVVHLLAIAGRIGVKLELDDFDSLAREVPVLVNLMPSGKYLMEEFFDAGGLPAVMKEIEGMLHTEQITVSGKTVGENIAKAESWNADVITPASKPFQKAGSGIVVLKGSLAPDGCVLKVSAATPELMVHTGEALVFEEIEDYLIASEDMNLAVTKDTVLVLKHAGPRGFPGFPEVGNMPIPRKLLEQGITDMVRISDARMSGTAYGTVLLHTSPEAAVGGPLALVKTGDMIELNVPNRSINLLVSEEEMAKRKAAWVAPAPKHTRGWSKLYYETVQQAHLGADLDFLNGSSGSGIPRHSH</sequence>
<proteinExistence type="inferred from homology"/>
<gene>
    <name evidence="8" type="ORF">UFOPK1425_00539</name>
</gene>
<dbReference type="InterPro" id="IPR037237">
    <property type="entry name" value="IlvD/EDD_N"/>
</dbReference>
<keyword evidence="4" id="KW-0411">Iron-sulfur</keyword>
<dbReference type="NCBIfam" id="NF004784">
    <property type="entry name" value="PRK06131.1"/>
    <property type="match status" value="1"/>
</dbReference>